<dbReference type="InterPro" id="IPR027417">
    <property type="entry name" value="P-loop_NTPase"/>
</dbReference>
<sequence>MIVPALGQVANIGTLYDSRAGTFLPESLMRDELLHRCIEPTDIPTRSISVSFAENYEEKLQSLGLNVELGATILAGLFKPGGPGFYLNEKRDSNDVLEAAIHHKISTSRQNLLFTSPELRKHVDSITIESNKATHVVIGIEWGSQDIITISHRMTEGAEKSEIEKRFYCAVEAFKSALEDTSTQKNRTKWSEMKLDLMTFGDTVASGGIALHDIEHAYDFLTIIPDNIKTENGGKGKPIAYELLPVEILSVVLRIDIPDSLTAASPSSECLRKYLQLSEKIHVAHRNLNDCRSYALKNRLFLGDICLQNISQQIVELQNKAHHLKTNYARILGHVREGAADPDILWKVLRDQELESLSLESIALERASMQDKVEFLKRMIVHGATYIGYNNVNVHAELARTMDRDSYVFSFNEQSRYDEESWSGNTALLLKLLQNSNDRYIAILDNDAVQLPFEKTCIAYFHHGQEITSDLLEQENYLAGKSFARCPSETLDRRDILKPLKRKLVRIPCPGPNCDKGEVCNWICSQCQAPFEYGHSDEYIYCDCGRSLFHHYEFKCKNEQHGDKYIEYSESALFTLLKSLTASENLNILILGETGVGKSTFINAFVNYLTFPTLDEAMKAGELESLIPCSFSTQKMDRSRPDSSIQQIEIKVGSRSDEHDGSTGASATQETKVYAVTIGTRTIRLIDTPGIGDTRGPEYDRKNMADILRTLSNYDSLHGILILLKSNNSRLNITFRFCVTELLVHLHRSAAANMVFGFTNTRISNYTPGDTFKPLNELLGRNPEAGLRLSTNTTYCFDSESFRFLAAYNNGVEMENIQDFHRSWDNSRREALRLIEHFSSRPPHQTNSTLSLNRTRELIKEMTKPLAEISQLIRTNIALSEDQVNDLKNDRLTGDKLRARLHVQKVQLKPERLSNPRTVCSDTTCTDYKDDGTGTNTLVTVYKTHCHSHCWLTDVAVDQIAHPGLRHCAAFCGRDYCLHCNHHWQQHLHILVELKEETITVVDEGINNKLKVHATDVILKTTAIKNLEKTIEEYKQEHQQIQTATARFGLFLKEWSITPYNDATLAYLDHLIKEEWAKVQAGGNKKRLEALQEDRNKHEELVDVLTNNLNSLKSSNSNEDTYIQPLTEEGVDNLVKQLYDLKHFGNNLKSVKMIITNAHQATYREHPYRVGATQRPSNHHFNWAMSGVLHGKDTTPALGETNSLAGHTPRRVIRISPIASSGSKRFGISRFLSSINPFS</sequence>
<gene>
    <name evidence="5" type="ORF">UCRPC4_g06648</name>
</gene>
<feature type="domain" description="SNTX MACPF/CDC-like" evidence="2">
    <location>
        <begin position="3"/>
        <end position="251"/>
    </location>
</feature>
<evidence type="ECO:0000259" key="3">
    <source>
        <dbReference type="Pfam" id="PF24676"/>
    </source>
</evidence>
<dbReference type="InterPro" id="IPR056072">
    <property type="entry name" value="SNTX_MACPF/CDC-like_dom"/>
</dbReference>
<comment type="caution">
    <text evidence="5">The sequence shown here is derived from an EMBL/GenBank/DDBJ whole genome shotgun (WGS) entry which is preliminary data.</text>
</comment>
<dbReference type="AlphaFoldDB" id="A0A0G2DUT6"/>
<dbReference type="InterPro" id="IPR056073">
    <property type="entry name" value="DUF7656"/>
</dbReference>
<keyword evidence="1" id="KW-0175">Coiled coil</keyword>
<dbReference type="PANTHER" id="PTHR32046">
    <property type="entry name" value="G DOMAIN-CONTAINING PROTEIN"/>
    <property type="match status" value="1"/>
</dbReference>
<dbReference type="InterPro" id="IPR025662">
    <property type="entry name" value="Sigma_54_int_dom_ATP-bd_1"/>
</dbReference>
<feature type="domain" description="DUF7656" evidence="3">
    <location>
        <begin position="379"/>
        <end position="475"/>
    </location>
</feature>
<dbReference type="Pfam" id="PF24676">
    <property type="entry name" value="DUF7656"/>
    <property type="match status" value="1"/>
</dbReference>
<dbReference type="SUPFAM" id="SSF52540">
    <property type="entry name" value="P-loop containing nucleoside triphosphate hydrolases"/>
    <property type="match status" value="1"/>
</dbReference>
<proteinExistence type="predicted"/>
<reference evidence="5 6" key="2">
    <citation type="submission" date="2015-05" db="EMBL/GenBank/DDBJ databases">
        <authorList>
            <person name="Morales-Cruz A."/>
            <person name="Amrine K.C."/>
            <person name="Cantu D."/>
        </authorList>
    </citation>
    <scope>NUCLEOTIDE SEQUENCE [LARGE SCALE GENOMIC DNA]</scope>
    <source>
        <strain evidence="5">UCRPC4</strain>
    </source>
</reference>
<name>A0A0G2DUT6_PHACM</name>
<reference evidence="5 6" key="1">
    <citation type="submission" date="2015-05" db="EMBL/GenBank/DDBJ databases">
        <title>Distinctive expansion of gene families associated with plant cell wall degradation and secondary metabolism in the genomes of grapevine trunk pathogens.</title>
        <authorList>
            <person name="Lawrence D.P."/>
            <person name="Travadon R."/>
            <person name="Rolshausen P.E."/>
            <person name="Baumgartner K."/>
        </authorList>
    </citation>
    <scope>NUCLEOTIDE SEQUENCE [LARGE SCALE GENOMIC DNA]</scope>
    <source>
        <strain evidence="5">UCRPC4</strain>
    </source>
</reference>
<keyword evidence="6" id="KW-1185">Reference proteome</keyword>
<dbReference type="Pfam" id="PF26633">
    <property type="entry name" value="DUF8206"/>
    <property type="match status" value="1"/>
</dbReference>
<dbReference type="OrthoDB" id="8954335at2759"/>
<feature type="domain" description="DUF8206" evidence="4">
    <location>
        <begin position="913"/>
        <end position="993"/>
    </location>
</feature>
<protein>
    <submittedName>
        <fullName evidence="5">Putative aaa atpase domain containing protein</fullName>
    </submittedName>
</protein>
<evidence type="ECO:0000259" key="4">
    <source>
        <dbReference type="Pfam" id="PF26633"/>
    </source>
</evidence>
<dbReference type="EMBL" id="LCWF01000211">
    <property type="protein sequence ID" value="KKY14722.1"/>
    <property type="molecule type" value="Genomic_DNA"/>
</dbReference>
<dbReference type="Gene3D" id="3.40.50.300">
    <property type="entry name" value="P-loop containing nucleotide triphosphate hydrolases"/>
    <property type="match status" value="1"/>
</dbReference>
<dbReference type="Proteomes" id="UP000053317">
    <property type="component" value="Unassembled WGS sequence"/>
</dbReference>
<dbReference type="InterPro" id="IPR058519">
    <property type="entry name" value="DUF8206"/>
</dbReference>
<feature type="coiled-coil region" evidence="1">
    <location>
        <begin position="1088"/>
        <end position="1115"/>
    </location>
</feature>
<evidence type="ECO:0000256" key="1">
    <source>
        <dbReference type="SAM" id="Coils"/>
    </source>
</evidence>
<evidence type="ECO:0000313" key="5">
    <source>
        <dbReference type="EMBL" id="KKY14722.1"/>
    </source>
</evidence>
<dbReference type="CDD" id="cd00882">
    <property type="entry name" value="Ras_like_GTPase"/>
    <property type="match status" value="1"/>
</dbReference>
<evidence type="ECO:0000313" key="6">
    <source>
        <dbReference type="Proteomes" id="UP000053317"/>
    </source>
</evidence>
<dbReference type="Pfam" id="PF24674">
    <property type="entry name" value="MACPF_SNTX"/>
    <property type="match status" value="1"/>
</dbReference>
<dbReference type="PROSITE" id="PS00675">
    <property type="entry name" value="SIGMA54_INTERACT_1"/>
    <property type="match status" value="1"/>
</dbReference>
<organism evidence="5 6">
    <name type="scientific">Phaeomoniella chlamydospora</name>
    <name type="common">Phaeoacremonium chlamydosporum</name>
    <dbReference type="NCBI Taxonomy" id="158046"/>
    <lineage>
        <taxon>Eukaryota</taxon>
        <taxon>Fungi</taxon>
        <taxon>Dikarya</taxon>
        <taxon>Ascomycota</taxon>
        <taxon>Pezizomycotina</taxon>
        <taxon>Eurotiomycetes</taxon>
        <taxon>Chaetothyriomycetidae</taxon>
        <taxon>Phaeomoniellales</taxon>
        <taxon>Phaeomoniellaceae</taxon>
        <taxon>Phaeomoniella</taxon>
    </lineage>
</organism>
<evidence type="ECO:0000259" key="2">
    <source>
        <dbReference type="Pfam" id="PF24674"/>
    </source>
</evidence>
<feature type="coiled-coil region" evidence="1">
    <location>
        <begin position="1017"/>
        <end position="1047"/>
    </location>
</feature>
<accession>A0A0G2DUT6</accession>
<dbReference type="PANTHER" id="PTHR32046:SF11">
    <property type="entry name" value="IMMUNE-ASSOCIATED NUCLEOTIDE-BINDING PROTEIN 10-LIKE"/>
    <property type="match status" value="1"/>
</dbReference>